<reference evidence="4" key="2">
    <citation type="submission" date="2018-05" db="EMBL/GenBank/DDBJ databases">
        <authorList>
            <person name="Ferrari B."/>
        </authorList>
    </citation>
    <scope>NUCLEOTIDE SEQUENCE</scope>
    <source>
        <strain evidence="4">RRmetagenome_bin12</strain>
    </source>
</reference>
<dbReference type="EMBL" id="QHBU01000061">
    <property type="protein sequence ID" value="PZR82681.1"/>
    <property type="molecule type" value="Genomic_DNA"/>
</dbReference>
<dbReference type="Proteomes" id="UP000248724">
    <property type="component" value="Unassembled WGS sequence"/>
</dbReference>
<protein>
    <recommendedName>
        <fullName evidence="7">Right handed beta helix domain-containing protein</fullName>
    </recommendedName>
</protein>
<evidence type="ECO:0000313" key="6">
    <source>
        <dbReference type="Proteomes" id="UP000606991"/>
    </source>
</evidence>
<evidence type="ECO:0000256" key="2">
    <source>
        <dbReference type="SAM" id="SignalP"/>
    </source>
</evidence>
<evidence type="ECO:0000313" key="5">
    <source>
        <dbReference type="Proteomes" id="UP000248724"/>
    </source>
</evidence>
<reference evidence="4 5" key="1">
    <citation type="journal article" date="2017" name="Nature">
        <title>Atmospheric trace gases support primary production in Antarctic desert surface soil.</title>
        <authorList>
            <person name="Ji M."/>
            <person name="Greening C."/>
            <person name="Vanwonterghem I."/>
            <person name="Carere C.R."/>
            <person name="Bay S.K."/>
            <person name="Steen J.A."/>
            <person name="Montgomery K."/>
            <person name="Lines T."/>
            <person name="Beardall J."/>
            <person name="van Dorst J."/>
            <person name="Snape I."/>
            <person name="Stott M.B."/>
            <person name="Hugenholtz P."/>
            <person name="Ferrari B.C."/>
        </authorList>
    </citation>
    <scope>NUCLEOTIDE SEQUENCE [LARGE SCALE GENOMIC DNA]</scope>
    <source>
        <strain evidence="4">RRmetagenome_bin12</strain>
    </source>
</reference>
<name>A0A2W6AXG7_9BACT</name>
<dbReference type="InterPro" id="IPR011050">
    <property type="entry name" value="Pectin_lyase_fold/virulence"/>
</dbReference>
<evidence type="ECO:0008006" key="7">
    <source>
        <dbReference type="Google" id="ProtNLM"/>
    </source>
</evidence>
<keyword evidence="2" id="KW-0732">Signal</keyword>
<evidence type="ECO:0000256" key="1">
    <source>
        <dbReference type="SAM" id="MobiDB-lite"/>
    </source>
</evidence>
<dbReference type="SUPFAM" id="SSF51126">
    <property type="entry name" value="Pectin lyase-like"/>
    <property type="match status" value="1"/>
</dbReference>
<evidence type="ECO:0000313" key="4">
    <source>
        <dbReference type="EMBL" id="PZR82681.1"/>
    </source>
</evidence>
<dbReference type="InterPro" id="IPR012334">
    <property type="entry name" value="Pectin_lyas_fold"/>
</dbReference>
<accession>A0A934K318</accession>
<evidence type="ECO:0000313" key="3">
    <source>
        <dbReference type="EMBL" id="MBJ7594900.1"/>
    </source>
</evidence>
<dbReference type="RefSeq" id="WP_337311508.1">
    <property type="nucleotide sequence ID" value="NZ_JAEKNS010000087.1"/>
</dbReference>
<accession>A0A2W6AXG7</accession>
<dbReference type="Proteomes" id="UP000606991">
    <property type="component" value="Unassembled WGS sequence"/>
</dbReference>
<proteinExistence type="predicted"/>
<reference evidence="3 6" key="3">
    <citation type="submission" date="2020-10" db="EMBL/GenBank/DDBJ databases">
        <title>Ca. Dormibacterota MAGs.</title>
        <authorList>
            <person name="Montgomery K."/>
        </authorList>
    </citation>
    <scope>NUCLEOTIDE SEQUENCE [LARGE SCALE GENOMIC DNA]</scope>
    <source>
        <strain evidence="3">SC8812_S17_18</strain>
    </source>
</reference>
<comment type="caution">
    <text evidence="4">The sequence shown here is derived from an EMBL/GenBank/DDBJ whole genome shotgun (WGS) entry which is preliminary data.</text>
</comment>
<sequence>MSRFMWPGAVRTVLLGSAVAASLLSGAGRASAKTLDVCPSGCPYTHIGPAIAAATSGDTIEVGRGTYAGGFVINVSLKLVGQGPDATIIRGGGSVITIGTFGTSSEPTVSIKGVTVTGGVARSSPESTPFVGQEGVYAMGGGVEIPPNAAFTGGATVTISNSEITGNRAAPTHTVPSGLPFPCGQCPFALAAGGGIDNWGTLTLTHTTVSNNRVGSASGLSTLASDAEGAGIMNHLNALTIDDSRVSDNRASATAPNGRFADSGGIFVERGPLSMNDSRVTGNSATLAASLPNSVDLLAIAGGMHIGSGASATINKTTFSENSVSMTNTVGNSFAVSGGLHTDLDVKVTNAVITNNTVRSATLPGSSGDAEGDSGGGEISGTITDTRYADNSVMVSSAAGRTVALAGAAIVGGSMTNSIVSDNDVRGYSPRGSVFVAGAGLIVAVSLELRNTTVSRNTGHARGLTGSAEGGGIFDSVAPTGPPEGPLKLTDSRVIRNMLSGSEGITLQGGGVFATSPVTQTRSVIAHNSPDQCYGC</sequence>
<organism evidence="4 5">
    <name type="scientific">Candidatus Aeolococcus gillhamiae</name>
    <dbReference type="NCBI Taxonomy" id="3127015"/>
    <lineage>
        <taxon>Bacteria</taxon>
        <taxon>Bacillati</taxon>
        <taxon>Candidatus Dormiibacterota</taxon>
        <taxon>Candidatus Dormibacteria</taxon>
        <taxon>Candidatus Aeolococcales</taxon>
        <taxon>Candidatus Aeolococcaceae</taxon>
        <taxon>Candidatus Aeolococcus</taxon>
    </lineage>
</organism>
<dbReference type="Gene3D" id="2.160.20.10">
    <property type="entry name" value="Single-stranded right-handed beta-helix, Pectin lyase-like"/>
    <property type="match status" value="1"/>
</dbReference>
<gene>
    <name evidence="4" type="ORF">DLM65_03390</name>
    <name evidence="3" type="ORF">JF886_08565</name>
</gene>
<dbReference type="EMBL" id="JAEKNS010000087">
    <property type="protein sequence ID" value="MBJ7594900.1"/>
    <property type="molecule type" value="Genomic_DNA"/>
</dbReference>
<dbReference type="AlphaFoldDB" id="A0A2W6AXG7"/>
<feature type="region of interest" description="Disordered" evidence="1">
    <location>
        <begin position="362"/>
        <end position="383"/>
    </location>
</feature>
<feature type="signal peptide" evidence="2">
    <location>
        <begin position="1"/>
        <end position="32"/>
    </location>
</feature>
<feature type="chain" id="PRO_5015920921" description="Right handed beta helix domain-containing protein" evidence="2">
    <location>
        <begin position="33"/>
        <end position="536"/>
    </location>
</feature>